<dbReference type="Gene3D" id="2.40.170.20">
    <property type="entry name" value="TonB-dependent receptor, beta-barrel domain"/>
    <property type="match status" value="1"/>
</dbReference>
<evidence type="ECO:0000256" key="10">
    <source>
        <dbReference type="SAM" id="MobiDB-lite"/>
    </source>
</evidence>
<dbReference type="InterPro" id="IPR036942">
    <property type="entry name" value="Beta-barrel_TonB_sf"/>
</dbReference>
<keyword evidence="4 8" id="KW-0812">Transmembrane</keyword>
<dbReference type="InterPro" id="IPR012910">
    <property type="entry name" value="Plug_dom"/>
</dbReference>
<evidence type="ECO:0000259" key="12">
    <source>
        <dbReference type="Pfam" id="PF07715"/>
    </source>
</evidence>
<dbReference type="RefSeq" id="WP_244531250.1">
    <property type="nucleotide sequence ID" value="NZ_FPCH01000003.1"/>
</dbReference>
<name>A0A1I7NQ12_9HYPH</name>
<sequence length="939" mass="99129">MKADGMGDGMKHPAFALATAVALCATAEITGPAIAQDAGGAAPPTSAPAPSTSTPAPSTSAPSTPAPSGGAATPSTNLPEVQVIQQKKPKPGPSKHVTKAPKKAKPSPVEQVSKPPVKKPAPVAAAAAVAPPAAVPPAVAPPPAVESDTEGVSQGVTYEVAPGPSTVKMSPISGSEIPIEKVPGSVSTISAGEIARLKADYVPDALAHYVPGVILSDVQGNVFQNNVDYRGFTSSPVDGVPQGLAVYQNGVRINEAFGDTVNYDFLPAVAINHMAILSGNPVYGLNAIGGALTIDMKDGFTYQGLETDARFGSFGRAQGSIQDGMRFGNWATYIALEDIHDDGYRDFGTSDIRRMYADLGVRGDGSEFHINFTGADNTFGAAAASPIELLDERWSKIFTSPQSTTNQMEMVSVNGKVKASDTWDLAGVAYYRHFNQQHVDGNISNASPCPILPSSTQTGACFQNLDGTNILLSDTNGNTILLPNDLTGLGEIDRTSIDANSFGVSLQAVDKERLFDRHNQFLVGASIDHGNVSFRSSAELGFFQPNFIVSGGGGFVGPFAQGCDLTASGDPADGCTPNGTTALSDIRPVNISTTNTYYGIFFLDTFDATDRLALTVGGRFNIADLRIHDETGLAPALNSSPTYTHFNPVAGGTYKLFDGISVYAGYSEANRAPVPAELACADPNQPCLLPSFLTSDPPLKQVVSNTWEAGFRGENTNILTHEKVSWSLGYFRTTNNDDITEVASSIIGRSSFANAGETLRQGLEAQVNYWSGRLFTYMGYNFVDATFQNDLTLPSPFNPAADADGNIFVHPGDRIPGVPAHKFKAGFDYGLTPRWRAGADLIAASNQIFFGDASNQNEPLGGYAKVNLHTSYDVTNNIQIYGLVDNLFDRHYGAYGTFFDVEETNDSGAALGSITFTNPRTIVPAPPITAYGGIKFKFN</sequence>
<dbReference type="EMBL" id="FPCH01000003">
    <property type="protein sequence ID" value="SFV36722.1"/>
    <property type="molecule type" value="Genomic_DNA"/>
</dbReference>
<reference evidence="14" key="1">
    <citation type="submission" date="2016-10" db="EMBL/GenBank/DDBJ databases">
        <authorList>
            <person name="Varghese N."/>
            <person name="Submissions S."/>
        </authorList>
    </citation>
    <scope>NUCLEOTIDE SEQUENCE [LARGE SCALE GENOMIC DNA]</scope>
    <source>
        <strain evidence="14">DSM 1565</strain>
    </source>
</reference>
<dbReference type="GO" id="GO:0009279">
    <property type="term" value="C:cell outer membrane"/>
    <property type="evidence" value="ECO:0007669"/>
    <property type="project" value="UniProtKB-SubCell"/>
</dbReference>
<dbReference type="GO" id="GO:0015344">
    <property type="term" value="F:siderophore uptake transmembrane transporter activity"/>
    <property type="evidence" value="ECO:0007669"/>
    <property type="project" value="TreeGrafter"/>
</dbReference>
<dbReference type="SUPFAM" id="SSF56935">
    <property type="entry name" value="Porins"/>
    <property type="match status" value="1"/>
</dbReference>
<evidence type="ECO:0000256" key="9">
    <source>
        <dbReference type="RuleBase" id="RU003357"/>
    </source>
</evidence>
<evidence type="ECO:0000256" key="3">
    <source>
        <dbReference type="ARBA" id="ARBA00022452"/>
    </source>
</evidence>
<comment type="subcellular location">
    <subcellularLocation>
        <location evidence="1 8">Cell outer membrane</location>
        <topology evidence="1 8">Multi-pass membrane protein</topology>
    </subcellularLocation>
</comment>
<protein>
    <submittedName>
        <fullName evidence="13">Outer membrane receptor proteins, mostly Fe transport</fullName>
    </submittedName>
</protein>
<evidence type="ECO:0000256" key="5">
    <source>
        <dbReference type="ARBA" id="ARBA00023077"/>
    </source>
</evidence>
<dbReference type="InterPro" id="IPR000531">
    <property type="entry name" value="Beta-barrel_TonB"/>
</dbReference>
<feature type="compositionally biased region" description="Low complexity" evidence="10">
    <location>
        <begin position="38"/>
        <end position="76"/>
    </location>
</feature>
<dbReference type="STRING" id="51670.SAMN04488557_2704"/>
<evidence type="ECO:0000256" key="8">
    <source>
        <dbReference type="PROSITE-ProRule" id="PRU01360"/>
    </source>
</evidence>
<dbReference type="PANTHER" id="PTHR30069:SF39">
    <property type="entry name" value="BLL6183 PROTEIN"/>
    <property type="match status" value="1"/>
</dbReference>
<accession>A0A1I7NQ12</accession>
<evidence type="ECO:0000256" key="2">
    <source>
        <dbReference type="ARBA" id="ARBA00022448"/>
    </source>
</evidence>
<dbReference type="PROSITE" id="PS52016">
    <property type="entry name" value="TONB_DEPENDENT_REC_3"/>
    <property type="match status" value="1"/>
</dbReference>
<keyword evidence="3 8" id="KW-1134">Transmembrane beta strand</keyword>
<dbReference type="Gene3D" id="2.170.130.10">
    <property type="entry name" value="TonB-dependent receptor, plug domain"/>
    <property type="match status" value="1"/>
</dbReference>
<organism evidence="13 14">
    <name type="scientific">Hyphomicrobium facile</name>
    <dbReference type="NCBI Taxonomy" id="51670"/>
    <lineage>
        <taxon>Bacteria</taxon>
        <taxon>Pseudomonadati</taxon>
        <taxon>Pseudomonadota</taxon>
        <taxon>Alphaproteobacteria</taxon>
        <taxon>Hyphomicrobiales</taxon>
        <taxon>Hyphomicrobiaceae</taxon>
        <taxon>Hyphomicrobium</taxon>
    </lineage>
</organism>
<dbReference type="InterPro" id="IPR037066">
    <property type="entry name" value="Plug_dom_sf"/>
</dbReference>
<dbReference type="Pfam" id="PF07715">
    <property type="entry name" value="Plug"/>
    <property type="match status" value="1"/>
</dbReference>
<dbReference type="AlphaFoldDB" id="A0A1I7NQ12"/>
<keyword evidence="2 8" id="KW-0813">Transport</keyword>
<evidence type="ECO:0000256" key="6">
    <source>
        <dbReference type="ARBA" id="ARBA00023136"/>
    </source>
</evidence>
<evidence type="ECO:0000259" key="11">
    <source>
        <dbReference type="Pfam" id="PF00593"/>
    </source>
</evidence>
<dbReference type="Pfam" id="PF00593">
    <property type="entry name" value="TonB_dep_Rec_b-barrel"/>
    <property type="match status" value="1"/>
</dbReference>
<gene>
    <name evidence="13" type="ORF">SAMN04488557_2704</name>
</gene>
<dbReference type="InterPro" id="IPR039426">
    <property type="entry name" value="TonB-dep_rcpt-like"/>
</dbReference>
<dbReference type="PANTHER" id="PTHR30069">
    <property type="entry name" value="TONB-DEPENDENT OUTER MEMBRANE RECEPTOR"/>
    <property type="match status" value="1"/>
</dbReference>
<feature type="domain" description="TonB-dependent receptor plug" evidence="12">
    <location>
        <begin position="179"/>
        <end position="291"/>
    </location>
</feature>
<keyword evidence="13" id="KW-0675">Receptor</keyword>
<evidence type="ECO:0000256" key="7">
    <source>
        <dbReference type="ARBA" id="ARBA00023237"/>
    </source>
</evidence>
<proteinExistence type="inferred from homology"/>
<evidence type="ECO:0000313" key="14">
    <source>
        <dbReference type="Proteomes" id="UP000199423"/>
    </source>
</evidence>
<comment type="similarity">
    <text evidence="8 9">Belongs to the TonB-dependent receptor family.</text>
</comment>
<evidence type="ECO:0000256" key="4">
    <source>
        <dbReference type="ARBA" id="ARBA00022692"/>
    </source>
</evidence>
<feature type="domain" description="TonB-dependent receptor-like beta-barrel" evidence="11">
    <location>
        <begin position="378"/>
        <end position="887"/>
    </location>
</feature>
<feature type="region of interest" description="Disordered" evidence="10">
    <location>
        <begin position="35"/>
        <end position="118"/>
    </location>
</feature>
<keyword evidence="7 8" id="KW-0998">Cell outer membrane</keyword>
<evidence type="ECO:0000313" key="13">
    <source>
        <dbReference type="EMBL" id="SFV36722.1"/>
    </source>
</evidence>
<keyword evidence="5 9" id="KW-0798">TonB box</keyword>
<evidence type="ECO:0000256" key="1">
    <source>
        <dbReference type="ARBA" id="ARBA00004571"/>
    </source>
</evidence>
<dbReference type="GO" id="GO:0044718">
    <property type="term" value="P:siderophore transmembrane transport"/>
    <property type="evidence" value="ECO:0007669"/>
    <property type="project" value="TreeGrafter"/>
</dbReference>
<dbReference type="Proteomes" id="UP000199423">
    <property type="component" value="Unassembled WGS sequence"/>
</dbReference>
<keyword evidence="6 8" id="KW-0472">Membrane</keyword>
<feature type="compositionally biased region" description="Basic residues" evidence="10">
    <location>
        <begin position="96"/>
        <end position="105"/>
    </location>
</feature>
<keyword evidence="14" id="KW-1185">Reference proteome</keyword>